<protein>
    <recommendedName>
        <fullName evidence="2">NACHT domain-containing protein</fullName>
    </recommendedName>
</protein>
<evidence type="ECO:0000313" key="3">
    <source>
        <dbReference type="EMBL" id="THH21025.1"/>
    </source>
</evidence>
<dbReference type="Pfam" id="PF24883">
    <property type="entry name" value="NPHP3_N"/>
    <property type="match status" value="1"/>
</dbReference>
<dbReference type="EMBL" id="SGPM01000467">
    <property type="protein sequence ID" value="THH21025.1"/>
    <property type="molecule type" value="Genomic_DNA"/>
</dbReference>
<proteinExistence type="predicted"/>
<keyword evidence="1" id="KW-0677">Repeat</keyword>
<dbReference type="AlphaFoldDB" id="A0A4S4M7F2"/>
<organism evidence="3 4">
    <name type="scientific">Antrodiella citrinella</name>
    <dbReference type="NCBI Taxonomy" id="2447956"/>
    <lineage>
        <taxon>Eukaryota</taxon>
        <taxon>Fungi</taxon>
        <taxon>Dikarya</taxon>
        <taxon>Basidiomycota</taxon>
        <taxon>Agaricomycotina</taxon>
        <taxon>Agaricomycetes</taxon>
        <taxon>Polyporales</taxon>
        <taxon>Steccherinaceae</taxon>
        <taxon>Antrodiella</taxon>
    </lineage>
</organism>
<dbReference type="PANTHER" id="PTHR10039:SF17">
    <property type="entry name" value="FUNGAL STAND N-TERMINAL GOODBYE DOMAIN-CONTAINING PROTEIN-RELATED"/>
    <property type="match status" value="1"/>
</dbReference>
<accession>A0A4S4M7F2</accession>
<dbReference type="InterPro" id="IPR056884">
    <property type="entry name" value="NPHP3-like_N"/>
</dbReference>
<feature type="domain" description="NACHT" evidence="2">
    <location>
        <begin position="290"/>
        <end position="439"/>
    </location>
</feature>
<evidence type="ECO:0000259" key="2">
    <source>
        <dbReference type="PROSITE" id="PS50837"/>
    </source>
</evidence>
<comment type="caution">
    <text evidence="3">The sequence shown here is derived from an EMBL/GenBank/DDBJ whole genome shotgun (WGS) entry which is preliminary data.</text>
</comment>
<keyword evidence="4" id="KW-1185">Reference proteome</keyword>
<sequence>MSVPQVQVVSAISHRDPQLQCFGDTTRHRVRIVAGSKVYMTKKSNRLSWHETFTITKILDEIQLARSTAETNLASAGDVLTGLQTIVGRLQTVMDVVDEASQIHPVVSVAWTFMSSVVKALGTQTEMDKKIAELVTAMNDAYSFVDTVESLNPLTRQLEEQIKATLQQTIECAMFIREYFGNGFMERTAINAFDGQASASIESFTKQFKYLQAARTESAIVHTMGISKVILGVTKATQGYVLDLIRAQALELALRPIDVNMADRPSCLPQTRTVLVTDISARMMAADEHNLVWVYGVAGCGKSTVATSLANFFRHQRRLGAFLSFDRESQASAPHHVVRILASQLARFDHAIEHELWQVVDQNPSITLSTIADQFRELIFEPLRNVVSHGTLSMIGPIVIILDGLDECGTTAEREQLFFTLKSQLPLLPKSVRILITSRAEVDIMRTLDNPDVDVQRVDMNAYPDTDQDIEAFFRVRLEAIRTKNQYLDLPESWPEEEEIVSLVEHAAGLFVWASTICHMIEVAHDPDGRLQSVLEGERSAADTVMDTLYETSLRKSDCDWTDETFVHSFRSIFGVILMGESPITTAVIDGLLGKSLPALSMHTIQHFHVLLSISPEGAISTLHPSLYRFLTDDDRRDAKWYIDPIWHRRQLTFRCLNYVQKRFPRRRTLAEVTDFHKLCEGMSDPLKHASSHWMDYVTLLECKTDGDPVLHKHLSRFFMGAFEDWYNVHAIYWGEAILLSYLDQTLVRWLMVNGKKILGETGSVVVHHWLRGINATRDLRSLDHADQASAVKVIIVSAGTGEV</sequence>
<dbReference type="Proteomes" id="UP000308730">
    <property type="component" value="Unassembled WGS sequence"/>
</dbReference>
<reference evidence="3 4" key="1">
    <citation type="submission" date="2019-02" db="EMBL/GenBank/DDBJ databases">
        <title>Genome sequencing of the rare red list fungi Antrodiella citrinella (Flaviporus citrinellus).</title>
        <authorList>
            <person name="Buettner E."/>
            <person name="Kellner H."/>
        </authorList>
    </citation>
    <scope>NUCLEOTIDE SEQUENCE [LARGE SCALE GENOMIC DNA]</scope>
    <source>
        <strain evidence="3 4">DSM 108506</strain>
    </source>
</reference>
<dbReference type="SUPFAM" id="SSF52540">
    <property type="entry name" value="P-loop containing nucleoside triphosphate hydrolases"/>
    <property type="match status" value="1"/>
</dbReference>
<dbReference type="PANTHER" id="PTHR10039">
    <property type="entry name" value="AMELOGENIN"/>
    <property type="match status" value="1"/>
</dbReference>
<name>A0A4S4M7F2_9APHY</name>
<dbReference type="PROSITE" id="PS50837">
    <property type="entry name" value="NACHT"/>
    <property type="match status" value="1"/>
</dbReference>
<evidence type="ECO:0000313" key="4">
    <source>
        <dbReference type="Proteomes" id="UP000308730"/>
    </source>
</evidence>
<dbReference type="Gene3D" id="3.40.50.300">
    <property type="entry name" value="P-loop containing nucleotide triphosphate hydrolases"/>
    <property type="match status" value="1"/>
</dbReference>
<gene>
    <name evidence="3" type="ORF">EUX98_g8470</name>
</gene>
<dbReference type="InterPro" id="IPR007111">
    <property type="entry name" value="NACHT_NTPase"/>
</dbReference>
<dbReference type="InterPro" id="IPR027417">
    <property type="entry name" value="P-loop_NTPase"/>
</dbReference>
<dbReference type="OrthoDB" id="2658414at2759"/>
<evidence type="ECO:0000256" key="1">
    <source>
        <dbReference type="ARBA" id="ARBA00022737"/>
    </source>
</evidence>